<evidence type="ECO:0000313" key="4">
    <source>
        <dbReference type="Ensembl" id="ENSEBUP00000021814.1"/>
    </source>
</evidence>
<dbReference type="SUPFAM" id="SSF54747">
    <property type="entry name" value="Ribosomal L11/L12e N-terminal domain"/>
    <property type="match status" value="1"/>
</dbReference>
<dbReference type="AlphaFoldDB" id="A0A8C4QXS1"/>
<keyword evidence="2" id="KW-0689">Ribosomal protein</keyword>
<evidence type="ECO:0000256" key="1">
    <source>
        <dbReference type="ARBA" id="ARBA00010537"/>
    </source>
</evidence>
<dbReference type="GeneTree" id="ENSGT00940000167537"/>
<keyword evidence="5" id="KW-1185">Reference proteome</keyword>
<evidence type="ECO:0000256" key="3">
    <source>
        <dbReference type="ARBA" id="ARBA00023274"/>
    </source>
</evidence>
<dbReference type="Ensembl" id="ENSEBUT00000022390.1">
    <property type="protein sequence ID" value="ENSEBUP00000021814.1"/>
    <property type="gene ID" value="ENSEBUG00000013458.1"/>
</dbReference>
<reference evidence="4" key="2">
    <citation type="submission" date="2025-09" db="UniProtKB">
        <authorList>
            <consortium name="Ensembl"/>
        </authorList>
    </citation>
    <scope>IDENTIFICATION</scope>
</reference>
<dbReference type="GO" id="GO:1990904">
    <property type="term" value="C:ribonucleoprotein complex"/>
    <property type="evidence" value="ECO:0007669"/>
    <property type="project" value="UniProtKB-KW"/>
</dbReference>
<dbReference type="InterPro" id="IPR036796">
    <property type="entry name" value="Ribosomal_uL11_N_sf"/>
</dbReference>
<dbReference type="Gene3D" id="3.30.1550.10">
    <property type="entry name" value="Ribosomal protein L11/L12, N-terminal domain"/>
    <property type="match status" value="1"/>
</dbReference>
<dbReference type="Proteomes" id="UP000694388">
    <property type="component" value="Unplaced"/>
</dbReference>
<sequence length="60" mass="6300">MSKLTKVAKKVFKRPDPGGTINTIIRAGQANPGPPLGPIIGQVNLPTIIIPLERSKDVAA</sequence>
<evidence type="ECO:0000313" key="5">
    <source>
        <dbReference type="Proteomes" id="UP000694388"/>
    </source>
</evidence>
<dbReference type="GO" id="GO:0005840">
    <property type="term" value="C:ribosome"/>
    <property type="evidence" value="ECO:0007669"/>
    <property type="project" value="UniProtKB-KW"/>
</dbReference>
<reference evidence="4" key="1">
    <citation type="submission" date="2025-08" db="UniProtKB">
        <authorList>
            <consortium name="Ensembl"/>
        </authorList>
    </citation>
    <scope>IDENTIFICATION</scope>
</reference>
<organism evidence="4 5">
    <name type="scientific">Eptatretus burgeri</name>
    <name type="common">Inshore hagfish</name>
    <dbReference type="NCBI Taxonomy" id="7764"/>
    <lineage>
        <taxon>Eukaryota</taxon>
        <taxon>Metazoa</taxon>
        <taxon>Chordata</taxon>
        <taxon>Craniata</taxon>
        <taxon>Vertebrata</taxon>
        <taxon>Cyclostomata</taxon>
        <taxon>Myxini</taxon>
        <taxon>Myxiniformes</taxon>
        <taxon>Myxinidae</taxon>
        <taxon>Eptatretinae</taxon>
        <taxon>Eptatretus</taxon>
    </lineage>
</organism>
<proteinExistence type="inferred from homology"/>
<keyword evidence="3" id="KW-0687">Ribonucleoprotein</keyword>
<protein>
    <submittedName>
        <fullName evidence="4">Uncharacterized protein</fullName>
    </submittedName>
</protein>
<comment type="similarity">
    <text evidence="1">Belongs to the universal ribosomal protein uL11 family.</text>
</comment>
<evidence type="ECO:0000256" key="2">
    <source>
        <dbReference type="ARBA" id="ARBA00022980"/>
    </source>
</evidence>
<name>A0A8C4QXS1_EPTBU</name>
<accession>A0A8C4QXS1</accession>